<feature type="transmembrane region" description="Helical" evidence="7">
    <location>
        <begin position="279"/>
        <end position="305"/>
    </location>
</feature>
<dbReference type="GO" id="GO:0016020">
    <property type="term" value="C:membrane"/>
    <property type="evidence" value="ECO:0007669"/>
    <property type="project" value="UniProtKB-SubCell"/>
</dbReference>
<dbReference type="Pfam" id="PF02397">
    <property type="entry name" value="Bac_transf"/>
    <property type="match status" value="1"/>
</dbReference>
<dbReference type="OrthoDB" id="9808602at2"/>
<comment type="caution">
    <text evidence="9">The sequence shown here is derived from an EMBL/GenBank/DDBJ whole genome shotgun (WGS) entry which is preliminary data.</text>
</comment>
<evidence type="ECO:0000256" key="2">
    <source>
        <dbReference type="ARBA" id="ARBA00006464"/>
    </source>
</evidence>
<evidence type="ECO:0000313" key="10">
    <source>
        <dbReference type="Proteomes" id="UP000077013"/>
    </source>
</evidence>
<evidence type="ECO:0000259" key="8">
    <source>
        <dbReference type="Pfam" id="PF02397"/>
    </source>
</evidence>
<reference evidence="9 10" key="1">
    <citation type="submission" date="2016-02" db="EMBL/GenBank/DDBJ databases">
        <title>Ulvibacter sp. LPB0005, isolated from Thais luteostoma.</title>
        <authorList>
            <person name="Shin S.-K."/>
            <person name="Yi H."/>
        </authorList>
    </citation>
    <scope>NUCLEOTIDE SEQUENCE [LARGE SCALE GENOMIC DNA]</scope>
    <source>
        <strain evidence="9 10">LPB0005</strain>
    </source>
</reference>
<feature type="transmembrane region" description="Helical" evidence="7">
    <location>
        <begin position="113"/>
        <end position="133"/>
    </location>
</feature>
<evidence type="ECO:0000256" key="4">
    <source>
        <dbReference type="ARBA" id="ARBA00022692"/>
    </source>
</evidence>
<dbReference type="EMBL" id="LRXL01000053">
    <property type="protein sequence ID" value="OAB75726.1"/>
    <property type="molecule type" value="Genomic_DNA"/>
</dbReference>
<keyword evidence="4 7" id="KW-0812">Transmembrane</keyword>
<evidence type="ECO:0000256" key="1">
    <source>
        <dbReference type="ARBA" id="ARBA00004141"/>
    </source>
</evidence>
<evidence type="ECO:0000256" key="6">
    <source>
        <dbReference type="ARBA" id="ARBA00023136"/>
    </source>
</evidence>
<name>A0A167ENW6_9FLAO</name>
<dbReference type="Pfam" id="PF13727">
    <property type="entry name" value="CoA_binding_3"/>
    <property type="match status" value="1"/>
</dbReference>
<feature type="domain" description="Bacterial sugar transferase" evidence="8">
    <location>
        <begin position="278"/>
        <end position="459"/>
    </location>
</feature>
<dbReference type="PANTHER" id="PTHR30576:SF0">
    <property type="entry name" value="UNDECAPRENYL-PHOSPHATE N-ACETYLGALACTOSAMINYL 1-PHOSPHATE TRANSFERASE-RELATED"/>
    <property type="match status" value="1"/>
</dbReference>
<keyword evidence="3 9" id="KW-0808">Transferase</keyword>
<feature type="transmembrane region" description="Helical" evidence="7">
    <location>
        <begin position="16"/>
        <end position="37"/>
    </location>
</feature>
<keyword evidence="6 7" id="KW-0472">Membrane</keyword>
<evidence type="ECO:0000313" key="9">
    <source>
        <dbReference type="EMBL" id="OAB75726.1"/>
    </source>
</evidence>
<evidence type="ECO:0000256" key="5">
    <source>
        <dbReference type="ARBA" id="ARBA00022989"/>
    </source>
</evidence>
<dbReference type="InterPro" id="IPR017475">
    <property type="entry name" value="EPS_sugar_tfrase"/>
</dbReference>
<evidence type="ECO:0000256" key="3">
    <source>
        <dbReference type="ARBA" id="ARBA00022679"/>
    </source>
</evidence>
<dbReference type="GO" id="GO:0016780">
    <property type="term" value="F:phosphotransferase activity, for other substituted phosphate groups"/>
    <property type="evidence" value="ECO:0007669"/>
    <property type="project" value="TreeGrafter"/>
</dbReference>
<dbReference type="InterPro" id="IPR003362">
    <property type="entry name" value="Bact_transf"/>
</dbReference>
<dbReference type="Proteomes" id="UP000077013">
    <property type="component" value="Unassembled WGS sequence"/>
</dbReference>
<gene>
    <name evidence="9" type="ORF">ULVI_14725</name>
</gene>
<comment type="subcellular location">
    <subcellularLocation>
        <location evidence="1">Membrane</location>
        <topology evidence="1">Multi-pass membrane protein</topology>
    </subcellularLocation>
</comment>
<accession>A0A167ENW6</accession>
<keyword evidence="10" id="KW-1185">Reference proteome</keyword>
<feature type="transmembrane region" description="Helical" evidence="7">
    <location>
        <begin position="81"/>
        <end position="101"/>
    </location>
</feature>
<dbReference type="RefSeq" id="WP_068593568.1">
    <property type="nucleotide sequence ID" value="NZ_LRXL01000053.1"/>
</dbReference>
<comment type="similarity">
    <text evidence="2">Belongs to the bacterial sugar transferase family.</text>
</comment>
<sequence length="464" mass="53660">MSHKSSIHFDISERKVLLRIVDIAAVLGILYLVGLVFDFDYFKINARHWVWSIVLALYLTVFATIFELYNLQKASKYETVVQNIILTTSLTVLFYLLTPFFTPTLPENRLQIVYFFVAMNIALFIWRYAYIVLISAPRFFKRVLLIGNGEEIVTIIASLQKSDPNYKVVGFIHSGSSNFKRGLFQNIQEFKVENVAKTVQKEFISEVVVATPQSDGMTVALYNQLILLLEQGTPIREYTQVYEDITRRVPVQHVDKDFYRYFPFSRSNQNKLYLFLHRILDLILSVIGLTVGLILSPIIIFGNLLGNRGPIFYTQTRVGQNGQHFKIYKLRSMVIDAEKDGAQFALKRDARVTKFGRFLRKSRFDEIPQLVNVIKGDMSVIGPRPERPIFVKELSEKIPFYEVRHLVKPGVTGWAQVNAKYGVSQEDALEKLQYDLYYIKHRSIFLDISIVIKTLSTIIFFRGQ</sequence>
<proteinExistence type="inferred from homology"/>
<dbReference type="PANTHER" id="PTHR30576">
    <property type="entry name" value="COLANIC BIOSYNTHESIS UDP-GLUCOSE LIPID CARRIER TRANSFERASE"/>
    <property type="match status" value="1"/>
</dbReference>
<dbReference type="Gene3D" id="3.40.50.720">
    <property type="entry name" value="NAD(P)-binding Rossmann-like Domain"/>
    <property type="match status" value="1"/>
</dbReference>
<evidence type="ECO:0000256" key="7">
    <source>
        <dbReference type="SAM" id="Phobius"/>
    </source>
</evidence>
<protein>
    <submittedName>
        <fullName evidence="9">Sugar transferase</fullName>
    </submittedName>
</protein>
<dbReference type="NCBIfam" id="TIGR03025">
    <property type="entry name" value="EPS_sugtrans"/>
    <property type="match status" value="1"/>
</dbReference>
<feature type="transmembrane region" description="Helical" evidence="7">
    <location>
        <begin position="49"/>
        <end position="69"/>
    </location>
</feature>
<dbReference type="AlphaFoldDB" id="A0A167ENW6"/>
<organism evidence="9 10">
    <name type="scientific">Cochleicola gelatinilyticus</name>
    <dbReference type="NCBI Taxonomy" id="1763537"/>
    <lineage>
        <taxon>Bacteria</taxon>
        <taxon>Pseudomonadati</taxon>
        <taxon>Bacteroidota</taxon>
        <taxon>Flavobacteriia</taxon>
        <taxon>Flavobacteriales</taxon>
        <taxon>Flavobacteriaceae</taxon>
        <taxon>Cochleicola</taxon>
    </lineage>
</organism>
<keyword evidence="5 7" id="KW-1133">Transmembrane helix</keyword>
<dbReference type="STRING" id="1763537.ULVI_14725"/>